<accession>A0AAJ4XJQ1</accession>
<reference evidence="1" key="1">
    <citation type="submission" date="2023-10" db="EMBL/GenBank/DDBJ databases">
        <authorList>
            <person name="Guldener U."/>
        </authorList>
    </citation>
    <scope>NUCLEOTIDE SEQUENCE</scope>
    <source>
        <strain evidence="1">Mp4</strain>
    </source>
</reference>
<protein>
    <submittedName>
        <fullName evidence="1">Uncharacterized protein</fullName>
    </submittedName>
</protein>
<evidence type="ECO:0000313" key="2">
    <source>
        <dbReference type="Proteomes" id="UP001294444"/>
    </source>
</evidence>
<gene>
    <name evidence="1" type="ORF">MEPE_02687</name>
</gene>
<evidence type="ECO:0000313" key="1">
    <source>
        <dbReference type="EMBL" id="SNX83979.1"/>
    </source>
</evidence>
<proteinExistence type="predicted"/>
<dbReference type="EMBL" id="OAPG01000005">
    <property type="protein sequence ID" value="SNX83979.1"/>
    <property type="molecule type" value="Genomic_DNA"/>
</dbReference>
<dbReference type="AlphaFoldDB" id="A0AAJ4XJQ1"/>
<comment type="caution">
    <text evidence="1">The sequence shown here is derived from an EMBL/GenBank/DDBJ whole genome shotgun (WGS) entry which is preliminary data.</text>
</comment>
<organism evidence="1 2">
    <name type="scientific">Melanopsichium pennsylvanicum</name>
    <dbReference type="NCBI Taxonomy" id="63383"/>
    <lineage>
        <taxon>Eukaryota</taxon>
        <taxon>Fungi</taxon>
        <taxon>Dikarya</taxon>
        <taxon>Basidiomycota</taxon>
        <taxon>Ustilaginomycotina</taxon>
        <taxon>Ustilaginomycetes</taxon>
        <taxon>Ustilaginales</taxon>
        <taxon>Ustilaginaceae</taxon>
        <taxon>Melanopsichium</taxon>
    </lineage>
</organism>
<keyword evidence="2" id="KW-1185">Reference proteome</keyword>
<sequence>MHILVQSQLNSSRRLTLCDCLTDFYLIMCCVVLCYIFGWCSECDSNLAAISLSLSLYRDWCAACNWAPNSLIHHKSLSPMLTAADHDQLLICKHPKQHFVKRIQTTHQPE</sequence>
<dbReference type="Proteomes" id="UP001294444">
    <property type="component" value="Unassembled WGS sequence"/>
</dbReference>
<name>A0AAJ4XJQ1_9BASI</name>